<evidence type="ECO:0000256" key="2">
    <source>
        <dbReference type="ARBA" id="ARBA00022617"/>
    </source>
</evidence>
<dbReference type="InterPro" id="IPR017927">
    <property type="entry name" value="FAD-bd_FR_type"/>
</dbReference>
<dbReference type="GO" id="GO:0016491">
    <property type="term" value="F:oxidoreductase activity"/>
    <property type="evidence" value="ECO:0007669"/>
    <property type="project" value="UniProtKB-KW"/>
</dbReference>
<evidence type="ECO:0000256" key="5">
    <source>
        <dbReference type="ARBA" id="ARBA00022827"/>
    </source>
</evidence>
<keyword evidence="3 8" id="KW-0285">Flavoprotein</keyword>
<dbReference type="Gene3D" id="3.10.120.10">
    <property type="entry name" value="Cytochrome b5-like heme/steroid binding domain"/>
    <property type="match status" value="1"/>
</dbReference>
<dbReference type="InterPro" id="IPR039261">
    <property type="entry name" value="FNR_nucleotide-bd"/>
</dbReference>
<comment type="cofactor">
    <cofactor evidence="1 8">
        <name>FAD</name>
        <dbReference type="ChEBI" id="CHEBI:57692"/>
    </cofactor>
</comment>
<feature type="domain" description="Cytochrome b5 heme-binding" evidence="10">
    <location>
        <begin position="57"/>
        <end position="123"/>
    </location>
</feature>
<proteinExistence type="predicted"/>
<protein>
    <submittedName>
        <fullName evidence="12">Cytochrome b5 reductase 4</fullName>
    </submittedName>
</protein>
<reference evidence="12" key="3">
    <citation type="submission" date="2025-09" db="UniProtKB">
        <authorList>
            <consortium name="Ensembl"/>
        </authorList>
    </citation>
    <scope>IDENTIFICATION</scope>
</reference>
<dbReference type="SMART" id="SM01117">
    <property type="entry name" value="Cyt-b5"/>
    <property type="match status" value="1"/>
</dbReference>
<reference evidence="12" key="2">
    <citation type="submission" date="2025-08" db="UniProtKB">
        <authorList>
            <consortium name="Ensembl"/>
        </authorList>
    </citation>
    <scope>IDENTIFICATION</scope>
</reference>
<evidence type="ECO:0000256" key="3">
    <source>
        <dbReference type="ARBA" id="ARBA00022630"/>
    </source>
</evidence>
<evidence type="ECO:0000313" key="13">
    <source>
        <dbReference type="Proteomes" id="UP000472265"/>
    </source>
</evidence>
<dbReference type="InterPro" id="IPR001199">
    <property type="entry name" value="Cyt_B5-like_heme/steroid-bd"/>
</dbReference>
<evidence type="ECO:0000256" key="4">
    <source>
        <dbReference type="ARBA" id="ARBA00022723"/>
    </source>
</evidence>
<dbReference type="PROSITE" id="PS50255">
    <property type="entry name" value="CYTOCHROME_B5_2"/>
    <property type="match status" value="1"/>
</dbReference>
<evidence type="ECO:0000256" key="9">
    <source>
        <dbReference type="SAM" id="MobiDB-lite"/>
    </source>
</evidence>
<dbReference type="SUPFAM" id="SSF49764">
    <property type="entry name" value="HSP20-like chaperones"/>
    <property type="match status" value="1"/>
</dbReference>
<dbReference type="InterPro" id="IPR008978">
    <property type="entry name" value="HSP20-like_chaperone"/>
</dbReference>
<dbReference type="SUPFAM" id="SSF63380">
    <property type="entry name" value="Riboflavin synthase domain-like"/>
    <property type="match status" value="1"/>
</dbReference>
<name>A0A671V697_SPAAU</name>
<dbReference type="SUPFAM" id="SSF55856">
    <property type="entry name" value="Cytochrome b5-like heme/steroid binding domain"/>
    <property type="match status" value="1"/>
</dbReference>
<dbReference type="PROSITE" id="PS00191">
    <property type="entry name" value="CYTOCHROME_B5_1"/>
    <property type="match status" value="1"/>
</dbReference>
<dbReference type="PRINTS" id="PR00406">
    <property type="entry name" value="CYTB5RDTASE"/>
</dbReference>
<dbReference type="InterPro" id="IPR001834">
    <property type="entry name" value="CBR-like"/>
</dbReference>
<feature type="binding site" evidence="8">
    <location>
        <position position="319"/>
    </location>
    <ligand>
        <name>FAD</name>
        <dbReference type="ChEBI" id="CHEBI:57692"/>
    </ligand>
</feature>
<dbReference type="Gene3D" id="2.40.30.10">
    <property type="entry name" value="Translation factors"/>
    <property type="match status" value="1"/>
</dbReference>
<dbReference type="GO" id="GO:0020037">
    <property type="term" value="F:heme binding"/>
    <property type="evidence" value="ECO:0007669"/>
    <property type="project" value="InterPro"/>
</dbReference>
<organism evidence="12 13">
    <name type="scientific">Sparus aurata</name>
    <name type="common">Gilthead sea bream</name>
    <dbReference type="NCBI Taxonomy" id="8175"/>
    <lineage>
        <taxon>Eukaryota</taxon>
        <taxon>Metazoa</taxon>
        <taxon>Chordata</taxon>
        <taxon>Craniata</taxon>
        <taxon>Vertebrata</taxon>
        <taxon>Euteleostomi</taxon>
        <taxon>Actinopterygii</taxon>
        <taxon>Neopterygii</taxon>
        <taxon>Teleostei</taxon>
        <taxon>Neoteleostei</taxon>
        <taxon>Acanthomorphata</taxon>
        <taxon>Eupercaria</taxon>
        <taxon>Spariformes</taxon>
        <taxon>Sparidae</taxon>
        <taxon>Sparus</taxon>
    </lineage>
</organism>
<evidence type="ECO:0000259" key="10">
    <source>
        <dbReference type="PROSITE" id="PS50255"/>
    </source>
</evidence>
<evidence type="ECO:0000259" key="11">
    <source>
        <dbReference type="PROSITE" id="PS51384"/>
    </source>
</evidence>
<dbReference type="Proteomes" id="UP000472265">
    <property type="component" value="Chromosome 17"/>
</dbReference>
<dbReference type="InterPro" id="IPR001433">
    <property type="entry name" value="OxRdtase_FAD/NAD-bd"/>
</dbReference>
<feature type="compositionally biased region" description="Polar residues" evidence="9">
    <location>
        <begin position="1"/>
        <end position="26"/>
    </location>
</feature>
<feature type="binding site" evidence="8">
    <location>
        <position position="318"/>
    </location>
    <ligand>
        <name>FAD</name>
        <dbReference type="ChEBI" id="CHEBI:57692"/>
    </ligand>
</feature>
<keyword evidence="4" id="KW-0479">Metal-binding</keyword>
<dbReference type="SUPFAM" id="SSF52343">
    <property type="entry name" value="Ferredoxin reductase-like, C-terminal NADP-linked domain"/>
    <property type="match status" value="1"/>
</dbReference>
<dbReference type="Gene3D" id="2.60.40.790">
    <property type="match status" value="1"/>
</dbReference>
<dbReference type="Gene3D" id="3.40.50.80">
    <property type="entry name" value="Nucleotide-binding domain of ferredoxin-NADP reductase (FNR) module"/>
    <property type="match status" value="1"/>
</dbReference>
<dbReference type="Pfam" id="PF00173">
    <property type="entry name" value="Cyt-b5"/>
    <property type="match status" value="1"/>
</dbReference>
<dbReference type="PROSITE" id="PS51384">
    <property type="entry name" value="FAD_FR"/>
    <property type="match status" value="1"/>
</dbReference>
<keyword evidence="7" id="KW-0408">Iron</keyword>
<dbReference type="GO" id="GO:0046872">
    <property type="term" value="F:metal ion binding"/>
    <property type="evidence" value="ECO:0007669"/>
    <property type="project" value="UniProtKB-KW"/>
</dbReference>
<dbReference type="GO" id="GO:0005739">
    <property type="term" value="C:mitochondrion"/>
    <property type="evidence" value="ECO:0007669"/>
    <property type="project" value="TreeGrafter"/>
</dbReference>
<dbReference type="FunFam" id="2.60.40.790:FF:000019">
    <property type="entry name" value="cytochrome b5 reductase 4 isoform X1"/>
    <property type="match status" value="1"/>
</dbReference>
<evidence type="ECO:0000256" key="7">
    <source>
        <dbReference type="ARBA" id="ARBA00023004"/>
    </source>
</evidence>
<dbReference type="CDD" id="cd06183">
    <property type="entry name" value="cyt_b5_reduct_like"/>
    <property type="match status" value="1"/>
</dbReference>
<dbReference type="FunFam" id="2.40.30.10:FF:000063">
    <property type="entry name" value="Cytochrome b5 reductase 4"/>
    <property type="match status" value="1"/>
</dbReference>
<feature type="binding site" evidence="8">
    <location>
        <position position="345"/>
    </location>
    <ligand>
        <name>FAD</name>
        <dbReference type="ChEBI" id="CHEBI:57692"/>
    </ligand>
</feature>
<dbReference type="InterPro" id="IPR008333">
    <property type="entry name" value="Cbr1-like_FAD-bd_dom"/>
</dbReference>
<dbReference type="InterPro" id="IPR036400">
    <property type="entry name" value="Cyt_B5-like_heme/steroid_sf"/>
</dbReference>
<dbReference type="PANTHER" id="PTHR19370:SF185">
    <property type="entry name" value="NADH-CYTOCHROME B5 REDUCTASE"/>
    <property type="match status" value="1"/>
</dbReference>
<dbReference type="FunFam" id="3.40.50.80:FF:000021">
    <property type="entry name" value="Cytochrome b5 reductase 4"/>
    <property type="match status" value="1"/>
</dbReference>
<dbReference type="GeneTree" id="ENSGT00940000155536"/>
<evidence type="ECO:0000256" key="1">
    <source>
        <dbReference type="ARBA" id="ARBA00001974"/>
    </source>
</evidence>
<feature type="binding site" evidence="8">
    <location>
        <position position="320"/>
    </location>
    <ligand>
        <name>FAD</name>
        <dbReference type="ChEBI" id="CHEBI:57692"/>
    </ligand>
</feature>
<dbReference type="Ensembl" id="ENSSAUT00010022907.1">
    <property type="protein sequence ID" value="ENSSAUP00010021684.1"/>
    <property type="gene ID" value="ENSSAUG00010009581.1"/>
</dbReference>
<keyword evidence="13" id="KW-1185">Reference proteome</keyword>
<dbReference type="Pfam" id="PF00175">
    <property type="entry name" value="NAD_binding_1"/>
    <property type="match status" value="1"/>
</dbReference>
<dbReference type="InterPro" id="IPR018506">
    <property type="entry name" value="Cyt_B5_heme-BS"/>
</dbReference>
<evidence type="ECO:0000313" key="12">
    <source>
        <dbReference type="Ensembl" id="ENSSAUP00010021684.1"/>
    </source>
</evidence>
<feature type="region of interest" description="Disordered" evidence="9">
    <location>
        <begin position="1"/>
        <end position="27"/>
    </location>
</feature>
<dbReference type="GO" id="GO:0071949">
    <property type="term" value="F:FAD binding"/>
    <property type="evidence" value="ECO:0007669"/>
    <property type="project" value="TreeGrafter"/>
</dbReference>
<reference evidence="12" key="1">
    <citation type="submission" date="2021-04" db="EMBL/GenBank/DDBJ databases">
        <authorList>
            <consortium name="Wellcome Sanger Institute Data Sharing"/>
        </authorList>
    </citation>
    <scope>NUCLEOTIDE SEQUENCE [LARGE SCALE GENOMIC DNA]</scope>
</reference>
<accession>A0A671V697</accession>
<keyword evidence="2" id="KW-0349">Heme</keyword>
<dbReference type="PANTHER" id="PTHR19370">
    <property type="entry name" value="NADH-CYTOCHROME B5 REDUCTASE"/>
    <property type="match status" value="1"/>
</dbReference>
<dbReference type="AlphaFoldDB" id="A0A671V697"/>
<keyword evidence="6" id="KW-0560">Oxidoreductase</keyword>
<dbReference type="InterPro" id="IPR017938">
    <property type="entry name" value="Riboflavin_synthase-like_b-brl"/>
</dbReference>
<feature type="domain" description="FAD-binding FR-type" evidence="11">
    <location>
        <begin position="267"/>
        <end position="377"/>
    </location>
</feature>
<evidence type="ECO:0000256" key="6">
    <source>
        <dbReference type="ARBA" id="ARBA00023002"/>
    </source>
</evidence>
<sequence>MLNIPTQAFPAPNSQQRIGPSSQSGRNKVALKPGHSLMDWIRFSKSGKDLTGLRGRLIEVTQEELQKHNTRDDCWTCIRGMVYNVTPYMDYHPGGEEELMKAAGIDGTELFDQVGNMKDEVKHWKNGIGPAVFPPQHLLLIALCSQSLAPPISLAPPPEKDSRPRYDWFQTDVSVHLVIYAKRKIPSTGCTSVDLQAGVLRLEVLLGKMSYMIHLRSVPHHLDIFHTAASVGKIQVSVRKQAKRKWTSLGQPLEFHNTFLRKKDRALFYRNCVLVSKTEVNHNTHVFRLQLPRGTVRHVPVGKHVYLKALIKDTEVVRPYTPVDQTMAAASHHSSQDSDLYLMIKVYPDGVLTQHLNSLQIGDLISVSGPEGTFSLRPLRDVTHLYLLAAGTGFTPMARLIRLALQDIDTIRKTKLLFFNRQEEDVLWHRELDELAANDERFQVEYVLSVPSDGWTGRKGRVDECILKDFLSRPDVSKCYACVCGPTAFTELTIGLLKQQGFSEEELHAFQG</sequence>
<dbReference type="Pfam" id="PF00970">
    <property type="entry name" value="FAD_binding_6"/>
    <property type="match status" value="1"/>
</dbReference>
<feature type="binding site" evidence="8">
    <location>
        <position position="395"/>
    </location>
    <ligand>
        <name>FAD</name>
        <dbReference type="ChEBI" id="CHEBI:57692"/>
    </ligand>
</feature>
<gene>
    <name evidence="12" type="primary">LOC115567700</name>
</gene>
<keyword evidence="5 8" id="KW-0274">FAD</keyword>
<evidence type="ECO:0000256" key="8">
    <source>
        <dbReference type="PIRSR" id="PIRSR601834-1"/>
    </source>
</evidence>